<keyword evidence="2 5" id="KW-0238">DNA-binding</keyword>
<dbReference type="EMBL" id="CP046640">
    <property type="protein sequence ID" value="QTL97025.1"/>
    <property type="molecule type" value="Genomic_DNA"/>
</dbReference>
<dbReference type="PRINTS" id="PR00036">
    <property type="entry name" value="HTHLACI"/>
</dbReference>
<keyword evidence="6" id="KW-1185">Reference proteome</keyword>
<dbReference type="InterPro" id="IPR000843">
    <property type="entry name" value="HTH_LacI"/>
</dbReference>
<evidence type="ECO:0000256" key="1">
    <source>
        <dbReference type="ARBA" id="ARBA00023015"/>
    </source>
</evidence>
<dbReference type="PANTHER" id="PTHR30146">
    <property type="entry name" value="LACI-RELATED TRANSCRIPTIONAL REPRESSOR"/>
    <property type="match status" value="1"/>
</dbReference>
<dbReference type="AlphaFoldDB" id="A0A8A7KAA4"/>
<dbReference type="CDD" id="cd01392">
    <property type="entry name" value="HTH_LacI"/>
    <property type="match status" value="1"/>
</dbReference>
<dbReference type="KEGG" id="ifn:GM661_03050"/>
<accession>A0A8A7KAA4</accession>
<dbReference type="Gene3D" id="1.10.260.40">
    <property type="entry name" value="lambda repressor-like DNA-binding domains"/>
    <property type="match status" value="1"/>
</dbReference>
<dbReference type="InterPro" id="IPR046335">
    <property type="entry name" value="LacI/GalR-like_sensor"/>
</dbReference>
<dbReference type="Pfam" id="PF13377">
    <property type="entry name" value="Peripla_BP_3"/>
    <property type="match status" value="1"/>
</dbReference>
<feature type="domain" description="HTH lacI-type" evidence="4">
    <location>
        <begin position="3"/>
        <end position="58"/>
    </location>
</feature>
<dbReference type="Pfam" id="PF00356">
    <property type="entry name" value="LacI"/>
    <property type="match status" value="1"/>
</dbReference>
<dbReference type="Proteomes" id="UP000665020">
    <property type="component" value="Chromosome"/>
</dbReference>
<dbReference type="InterPro" id="IPR028082">
    <property type="entry name" value="Peripla_BP_I"/>
</dbReference>
<dbReference type="Gene3D" id="3.40.50.2300">
    <property type="match status" value="2"/>
</dbReference>
<evidence type="ECO:0000313" key="6">
    <source>
        <dbReference type="Proteomes" id="UP000665020"/>
    </source>
</evidence>
<evidence type="ECO:0000313" key="5">
    <source>
        <dbReference type="EMBL" id="QTL97025.1"/>
    </source>
</evidence>
<gene>
    <name evidence="5" type="ORF">GM661_03050</name>
</gene>
<evidence type="ECO:0000256" key="3">
    <source>
        <dbReference type="ARBA" id="ARBA00023163"/>
    </source>
</evidence>
<reference evidence="5" key="1">
    <citation type="submission" date="2019-12" db="EMBL/GenBank/DDBJ databases">
        <authorList>
            <person name="zhang j."/>
            <person name="sun C.M."/>
        </authorList>
    </citation>
    <scope>NUCLEOTIDE SEQUENCE</scope>
    <source>
        <strain evidence="5">NS-1</strain>
    </source>
</reference>
<keyword evidence="3" id="KW-0804">Transcription</keyword>
<dbReference type="PANTHER" id="PTHR30146:SF109">
    <property type="entry name" value="HTH-TYPE TRANSCRIPTIONAL REGULATOR GALS"/>
    <property type="match status" value="1"/>
</dbReference>
<protein>
    <submittedName>
        <fullName evidence="5">LacI family DNA-binding transcriptional regulator</fullName>
    </submittedName>
</protein>
<keyword evidence="1" id="KW-0805">Transcription regulation</keyword>
<evidence type="ECO:0000259" key="4">
    <source>
        <dbReference type="PROSITE" id="PS50932"/>
    </source>
</evidence>
<dbReference type="SMART" id="SM00354">
    <property type="entry name" value="HTH_LACI"/>
    <property type="match status" value="1"/>
</dbReference>
<dbReference type="GO" id="GO:0003700">
    <property type="term" value="F:DNA-binding transcription factor activity"/>
    <property type="evidence" value="ECO:0007669"/>
    <property type="project" value="TreeGrafter"/>
</dbReference>
<dbReference type="SUPFAM" id="SSF53822">
    <property type="entry name" value="Periplasmic binding protein-like I"/>
    <property type="match status" value="1"/>
</dbReference>
<dbReference type="SUPFAM" id="SSF47413">
    <property type="entry name" value="lambda repressor-like DNA-binding domains"/>
    <property type="match status" value="1"/>
</dbReference>
<dbReference type="RefSeq" id="WP_230868690.1">
    <property type="nucleotide sequence ID" value="NZ_CP046640.1"/>
</dbReference>
<dbReference type="GO" id="GO:0000976">
    <property type="term" value="F:transcription cis-regulatory region binding"/>
    <property type="evidence" value="ECO:0007669"/>
    <property type="project" value="TreeGrafter"/>
</dbReference>
<dbReference type="InterPro" id="IPR010982">
    <property type="entry name" value="Lambda_DNA-bd_dom_sf"/>
</dbReference>
<name>A0A8A7KAA4_9FIRM</name>
<organism evidence="5 6">
    <name type="scientific">Iocasia fonsfrigidae</name>
    <dbReference type="NCBI Taxonomy" id="2682810"/>
    <lineage>
        <taxon>Bacteria</taxon>
        <taxon>Bacillati</taxon>
        <taxon>Bacillota</taxon>
        <taxon>Clostridia</taxon>
        <taxon>Halanaerobiales</taxon>
        <taxon>Halanaerobiaceae</taxon>
        <taxon>Iocasia</taxon>
    </lineage>
</organism>
<dbReference type="PROSITE" id="PS00356">
    <property type="entry name" value="HTH_LACI_1"/>
    <property type="match status" value="1"/>
</dbReference>
<proteinExistence type="predicted"/>
<evidence type="ECO:0000256" key="2">
    <source>
        <dbReference type="ARBA" id="ARBA00023125"/>
    </source>
</evidence>
<sequence>MKVTLRDIAEKAGVSISTVSRVINDDQETPVNEETKKLVWQLVKDMGYSKYNGSSKRSSKKIGYILNNTSNIFNHPYFSVLLDAIETEIKSQGYSVGFSFVESDIKKESVRHQIINDDVDGLILIANFIDEEFAEQINENYKNIVSIDFVSDNFNNDLILIEKKKAAYNAVRYLIEHGHEEIAYIGGGFVGGQGMKKSHRYLGYKKAMDEKNLIINEQWVRNGDWSLEGGYLQMMEIIKAEKIPTAVYTASDLMAIGVFRAIQQSGLTVPDDISVISYDNIEMSKYSNPPLTTFHVPKREIGKLAVKLLLDQINDQNPGFPLKIMVSAELVERESVAKIK</sequence>
<dbReference type="PROSITE" id="PS50932">
    <property type="entry name" value="HTH_LACI_2"/>
    <property type="match status" value="1"/>
</dbReference>
<dbReference type="CDD" id="cd01544">
    <property type="entry name" value="PBP1_GalR"/>
    <property type="match status" value="1"/>
</dbReference>